<organism evidence="2 3">
    <name type="scientific">Undibacterium seohonense</name>
    <dbReference type="NCBI Taxonomy" id="1344950"/>
    <lineage>
        <taxon>Bacteria</taxon>
        <taxon>Pseudomonadati</taxon>
        <taxon>Pseudomonadota</taxon>
        <taxon>Betaproteobacteria</taxon>
        <taxon>Burkholderiales</taxon>
        <taxon>Oxalobacteraceae</taxon>
        <taxon>Undibacterium</taxon>
    </lineage>
</organism>
<dbReference type="Proteomes" id="UP000648257">
    <property type="component" value="Unassembled WGS sequence"/>
</dbReference>
<accession>A0ABR6X4P1</accession>
<gene>
    <name evidence="2" type="ORF">H8K52_08155</name>
</gene>
<evidence type="ECO:0008006" key="4">
    <source>
        <dbReference type="Google" id="ProtNLM"/>
    </source>
</evidence>
<dbReference type="EMBL" id="JACOFW010000007">
    <property type="protein sequence ID" value="MBC3807314.1"/>
    <property type="molecule type" value="Genomic_DNA"/>
</dbReference>
<reference evidence="2 3" key="1">
    <citation type="submission" date="2020-08" db="EMBL/GenBank/DDBJ databases">
        <title>Novel species isolated from subtropical streams in China.</title>
        <authorList>
            <person name="Lu H."/>
        </authorList>
    </citation>
    <scope>NUCLEOTIDE SEQUENCE [LARGE SCALE GENOMIC DNA]</scope>
    <source>
        <strain evidence="2 3">KACC 16656</strain>
    </source>
</reference>
<keyword evidence="1" id="KW-0732">Signal</keyword>
<feature type="chain" id="PRO_5046657150" description="Solute-binding protein family 3/N-terminal domain-containing protein" evidence="1">
    <location>
        <begin position="31"/>
        <end position="298"/>
    </location>
</feature>
<feature type="signal peptide" evidence="1">
    <location>
        <begin position="1"/>
        <end position="30"/>
    </location>
</feature>
<dbReference type="SUPFAM" id="SSF53850">
    <property type="entry name" value="Periplasmic binding protein-like II"/>
    <property type="match status" value="1"/>
</dbReference>
<proteinExistence type="predicted"/>
<evidence type="ECO:0000313" key="2">
    <source>
        <dbReference type="EMBL" id="MBC3807314.1"/>
    </source>
</evidence>
<keyword evidence="3" id="KW-1185">Reference proteome</keyword>
<dbReference type="RefSeq" id="WP_186922405.1">
    <property type="nucleotide sequence ID" value="NZ_JACOFW010000007.1"/>
</dbReference>
<evidence type="ECO:0000313" key="3">
    <source>
        <dbReference type="Proteomes" id="UP000648257"/>
    </source>
</evidence>
<comment type="caution">
    <text evidence="2">The sequence shown here is derived from an EMBL/GenBank/DDBJ whole genome shotgun (WGS) entry which is preliminary data.</text>
</comment>
<sequence length="298" mass="34654">MSSLYHLRKFAFKWIMSISLSFFALPSAYAKESLDIILPRSDAKVDPNEAYVSELLQLIIQHSPRPYRLIYSKGRMEQGRSIYEMTKPDGKIDLLWSMTTDTREKQLIPIRIPIDKGLIGWRISLIKEKNRSAFSKIKKAEDLKPYTAGQGSSWPDVAILKANQLPVLTSIGYDSLFTMLAGERFDYFPRSVFEIWNELKSHHDQTIEVEQSFILHYPSACYIFITPRRPQVAEDLRQGFEKIIANGLFEKLFQHHNQENIERAKIKQRTVIQLNNPLLNINSMPLKRAELWFQTPAH</sequence>
<evidence type="ECO:0000256" key="1">
    <source>
        <dbReference type="SAM" id="SignalP"/>
    </source>
</evidence>
<protein>
    <recommendedName>
        <fullName evidence="4">Solute-binding protein family 3/N-terminal domain-containing protein</fullName>
    </recommendedName>
</protein>
<name>A0ABR6X4P1_9BURK</name>